<comment type="subcellular location">
    <subcellularLocation>
        <location evidence="1">Cell envelope</location>
    </subcellularLocation>
</comment>
<dbReference type="GO" id="GO:0016209">
    <property type="term" value="F:antioxidant activity"/>
    <property type="evidence" value="ECO:0007669"/>
    <property type="project" value="InterPro"/>
</dbReference>
<dbReference type="STRING" id="1123265.GCA_000686625_04858"/>
<dbReference type="PANTHER" id="PTHR42852:SF6">
    <property type="entry name" value="THIOL:DISULFIDE INTERCHANGE PROTEIN DSBE"/>
    <property type="match status" value="1"/>
</dbReference>
<evidence type="ECO:0000313" key="10">
    <source>
        <dbReference type="Proteomes" id="UP001566204"/>
    </source>
</evidence>
<dbReference type="RefSeq" id="WP_028071415.1">
    <property type="nucleotide sequence ID" value="NZ_JBEOQA010000001.1"/>
</dbReference>
<dbReference type="GO" id="GO:0030313">
    <property type="term" value="C:cell envelope"/>
    <property type="evidence" value="ECO:0007669"/>
    <property type="project" value="UniProtKB-SubCell"/>
</dbReference>
<dbReference type="AlphaFoldDB" id="A0A4U9U513"/>
<evidence type="ECO:0000256" key="4">
    <source>
        <dbReference type="ARBA" id="ARBA00023284"/>
    </source>
</evidence>
<dbReference type="PROSITE" id="PS00194">
    <property type="entry name" value="THIOREDOXIN_1"/>
    <property type="match status" value="1"/>
</dbReference>
<dbReference type="KEGG" id="stha:NCTC11429_00095"/>
<keyword evidence="3" id="KW-1015">Disulfide bond</keyword>
<dbReference type="GeneID" id="78460933"/>
<evidence type="ECO:0000313" key="8">
    <source>
        <dbReference type="EMBL" id="VTR28005.1"/>
    </source>
</evidence>
<dbReference type="InterPro" id="IPR050553">
    <property type="entry name" value="Thioredoxin_ResA/DsbE_sf"/>
</dbReference>
<gene>
    <name evidence="8" type="primary">resA_2</name>
    <name evidence="7" type="ORF">ABTW24_09225</name>
    <name evidence="8" type="ORF">NCTC11429_00095</name>
</gene>
<reference evidence="7 10" key="2">
    <citation type="submission" date="2024-06" db="EMBL/GenBank/DDBJ databases">
        <title>Soil Sphingobacterium thalpophilum.</title>
        <authorList>
            <person name="Yang J."/>
            <person name="Li J."/>
        </authorList>
    </citation>
    <scope>NUCLEOTIDE SEQUENCE [LARGE SCALE GENOMIC DNA]</scope>
    <source>
        <strain evidence="7 10">22g91tb</strain>
    </source>
</reference>
<dbReference type="PANTHER" id="PTHR42852">
    <property type="entry name" value="THIOL:DISULFIDE INTERCHANGE PROTEIN DSBE"/>
    <property type="match status" value="1"/>
</dbReference>
<feature type="chain" id="PRO_5020623167" evidence="5">
    <location>
        <begin position="20"/>
        <end position="377"/>
    </location>
</feature>
<evidence type="ECO:0000256" key="2">
    <source>
        <dbReference type="ARBA" id="ARBA00022748"/>
    </source>
</evidence>
<protein>
    <submittedName>
        <fullName evidence="8">Thiol-disulfide oxidoreductase resA</fullName>
    </submittedName>
    <submittedName>
        <fullName evidence="7">TlpA disulfide reductase family protein</fullName>
    </submittedName>
</protein>
<dbReference type="CDD" id="cd02966">
    <property type="entry name" value="TlpA_like_family"/>
    <property type="match status" value="1"/>
</dbReference>
<dbReference type="InterPro" id="IPR017937">
    <property type="entry name" value="Thioredoxin_CS"/>
</dbReference>
<evidence type="ECO:0000256" key="5">
    <source>
        <dbReference type="SAM" id="SignalP"/>
    </source>
</evidence>
<evidence type="ECO:0000313" key="9">
    <source>
        <dbReference type="Proteomes" id="UP000308196"/>
    </source>
</evidence>
<evidence type="ECO:0000313" key="7">
    <source>
        <dbReference type="EMBL" id="MEZ0451775.1"/>
    </source>
</evidence>
<feature type="domain" description="Thioredoxin" evidence="6">
    <location>
        <begin position="243"/>
        <end position="377"/>
    </location>
</feature>
<sequence length="377" mass="41911">MRVTLLAFAFLYSICFVKAQEKATYQLQGTLFGVPKNQKGKLFLQRFGGDLPLDSARLEQGHFRFKGTSEGPEIANLFYMDATGERSETLDFYLHPGKITIRAKLGQLNHADIAGSTLNTEARSFDKTHQTILDSISTLMAAYFEAENAFSQDSFRMDSPARATINTIDASLNKWSAALQKAQVNYVQQHTDHVLSLFKLQALLKDSSNQQLVSELFGKLTPALQDSPLGQEVQEQLANLKNLKIGDIAPEFLLADTAGRQLKLTDFRGKYVLVDFWASWCVPCRVENEHVAKAYDAFKANGFEVLGVSTDFALSSWKKAVSDDGMTWTNVVDPDGQVSAAYHIKSIPSNYLLDPTGKIIGINLRGDALYETLKNIF</sequence>
<dbReference type="Pfam" id="PF14289">
    <property type="entry name" value="DUF4369"/>
    <property type="match status" value="1"/>
</dbReference>
<dbReference type="EMBL" id="LR590484">
    <property type="protein sequence ID" value="VTR28005.1"/>
    <property type="molecule type" value="Genomic_DNA"/>
</dbReference>
<dbReference type="Gene3D" id="3.40.30.10">
    <property type="entry name" value="Glutaredoxin"/>
    <property type="match status" value="1"/>
</dbReference>
<feature type="signal peptide" evidence="5">
    <location>
        <begin position="1"/>
        <end position="19"/>
    </location>
</feature>
<dbReference type="Proteomes" id="UP001566204">
    <property type="component" value="Unassembled WGS sequence"/>
</dbReference>
<dbReference type="InterPro" id="IPR013766">
    <property type="entry name" value="Thioredoxin_domain"/>
</dbReference>
<dbReference type="GO" id="GO:0017004">
    <property type="term" value="P:cytochrome complex assembly"/>
    <property type="evidence" value="ECO:0007669"/>
    <property type="project" value="UniProtKB-KW"/>
</dbReference>
<keyword evidence="4" id="KW-0676">Redox-active center</keyword>
<name>A0A4U9U513_9SPHI</name>
<dbReference type="InterPro" id="IPR036249">
    <property type="entry name" value="Thioredoxin-like_sf"/>
</dbReference>
<dbReference type="InterPro" id="IPR000866">
    <property type="entry name" value="AhpC/TSA"/>
</dbReference>
<dbReference type="PROSITE" id="PS51352">
    <property type="entry name" value="THIOREDOXIN_2"/>
    <property type="match status" value="1"/>
</dbReference>
<keyword evidence="5" id="KW-0732">Signal</keyword>
<dbReference type="EMBL" id="JBEOQB010000002">
    <property type="protein sequence ID" value="MEZ0451775.1"/>
    <property type="molecule type" value="Genomic_DNA"/>
</dbReference>
<proteinExistence type="predicted"/>
<evidence type="ECO:0000259" key="6">
    <source>
        <dbReference type="PROSITE" id="PS51352"/>
    </source>
</evidence>
<accession>A0A4U9U513</accession>
<evidence type="ECO:0000256" key="1">
    <source>
        <dbReference type="ARBA" id="ARBA00004196"/>
    </source>
</evidence>
<dbReference type="InterPro" id="IPR025380">
    <property type="entry name" value="DUF4369"/>
</dbReference>
<dbReference type="Proteomes" id="UP000308196">
    <property type="component" value="Chromosome"/>
</dbReference>
<dbReference type="Pfam" id="PF00578">
    <property type="entry name" value="AhpC-TSA"/>
    <property type="match status" value="1"/>
</dbReference>
<dbReference type="SUPFAM" id="SSF52833">
    <property type="entry name" value="Thioredoxin-like"/>
    <property type="match status" value="1"/>
</dbReference>
<organism evidence="8 9">
    <name type="scientific">Sphingobacterium thalpophilum</name>
    <dbReference type="NCBI Taxonomy" id="259"/>
    <lineage>
        <taxon>Bacteria</taxon>
        <taxon>Pseudomonadati</taxon>
        <taxon>Bacteroidota</taxon>
        <taxon>Sphingobacteriia</taxon>
        <taxon>Sphingobacteriales</taxon>
        <taxon>Sphingobacteriaceae</taxon>
        <taxon>Sphingobacterium</taxon>
    </lineage>
</organism>
<keyword evidence="10" id="KW-1185">Reference proteome</keyword>
<reference evidence="8 9" key="1">
    <citation type="submission" date="2019-05" db="EMBL/GenBank/DDBJ databases">
        <authorList>
            <consortium name="Pathogen Informatics"/>
        </authorList>
    </citation>
    <scope>NUCLEOTIDE SEQUENCE [LARGE SCALE GENOMIC DNA]</scope>
    <source>
        <strain evidence="8 9">NCTC11429</strain>
    </source>
</reference>
<dbReference type="GO" id="GO:0016491">
    <property type="term" value="F:oxidoreductase activity"/>
    <property type="evidence" value="ECO:0007669"/>
    <property type="project" value="InterPro"/>
</dbReference>
<evidence type="ECO:0000256" key="3">
    <source>
        <dbReference type="ARBA" id="ARBA00023157"/>
    </source>
</evidence>
<keyword evidence="2" id="KW-0201">Cytochrome c-type biogenesis</keyword>